<keyword evidence="3" id="KW-1185">Reference proteome</keyword>
<dbReference type="Proteomes" id="UP000028725">
    <property type="component" value="Unassembled WGS sequence"/>
</dbReference>
<evidence type="ECO:0000313" key="3">
    <source>
        <dbReference type="Proteomes" id="UP000028725"/>
    </source>
</evidence>
<evidence type="ECO:0000313" key="2">
    <source>
        <dbReference type="EMBL" id="KFE66598.1"/>
    </source>
</evidence>
<reference evidence="2 3" key="1">
    <citation type="submission" date="2014-04" db="EMBL/GenBank/DDBJ databases">
        <title>Genome assembly of Hyalangium minutum DSM 14724.</title>
        <authorList>
            <person name="Sharma G."/>
            <person name="Subramanian S."/>
        </authorList>
    </citation>
    <scope>NUCLEOTIDE SEQUENCE [LARGE SCALE GENOMIC DNA]</scope>
    <source>
        <strain evidence="2 3">DSM 14724</strain>
    </source>
</reference>
<feature type="transmembrane region" description="Helical" evidence="1">
    <location>
        <begin position="143"/>
        <end position="161"/>
    </location>
</feature>
<keyword evidence="1" id="KW-0472">Membrane</keyword>
<dbReference type="AlphaFoldDB" id="A0A085WFY5"/>
<keyword evidence="1" id="KW-1133">Transmembrane helix</keyword>
<sequence>MPAAFTPAQLTPTSLGEVLRTLPPRPAALLRRRLTQGASLEACTTFYGVTEEALSIHLLREAQALTSALGGNARPPASPEEEEAWARQLSAALERDTTPVSPALVDTVALCKRLQSVGKEVEAHLVETERQEEASPKRRREELLRRLAVGLLLALAAYFYWTRPPDPAPPPRTLPSSR</sequence>
<comment type="caution">
    <text evidence="2">The sequence shown here is derived from an EMBL/GenBank/DDBJ whole genome shotgun (WGS) entry which is preliminary data.</text>
</comment>
<name>A0A085WFY5_9BACT</name>
<proteinExistence type="predicted"/>
<evidence type="ECO:0000256" key="1">
    <source>
        <dbReference type="SAM" id="Phobius"/>
    </source>
</evidence>
<dbReference type="STRING" id="394096.DB31_1071"/>
<protein>
    <submittedName>
        <fullName evidence="2">Uncharacterized protein</fullName>
    </submittedName>
</protein>
<dbReference type="EMBL" id="JMCB01000010">
    <property type="protein sequence ID" value="KFE66598.1"/>
    <property type="molecule type" value="Genomic_DNA"/>
</dbReference>
<organism evidence="2 3">
    <name type="scientific">Hyalangium minutum</name>
    <dbReference type="NCBI Taxonomy" id="394096"/>
    <lineage>
        <taxon>Bacteria</taxon>
        <taxon>Pseudomonadati</taxon>
        <taxon>Myxococcota</taxon>
        <taxon>Myxococcia</taxon>
        <taxon>Myxococcales</taxon>
        <taxon>Cystobacterineae</taxon>
        <taxon>Archangiaceae</taxon>
        <taxon>Hyalangium</taxon>
    </lineage>
</organism>
<keyword evidence="1" id="KW-0812">Transmembrane</keyword>
<accession>A0A085WFY5</accession>
<gene>
    <name evidence="2" type="ORF">DB31_1071</name>
</gene>